<evidence type="ECO:0000313" key="3">
    <source>
        <dbReference type="Proteomes" id="UP000582090"/>
    </source>
</evidence>
<keyword evidence="1" id="KW-1133">Transmembrane helix</keyword>
<evidence type="ECO:0000256" key="1">
    <source>
        <dbReference type="SAM" id="Phobius"/>
    </source>
</evidence>
<feature type="transmembrane region" description="Helical" evidence="1">
    <location>
        <begin position="198"/>
        <end position="217"/>
    </location>
</feature>
<comment type="caution">
    <text evidence="2">The sequence shown here is derived from an EMBL/GenBank/DDBJ whole genome shotgun (WGS) entry which is preliminary data.</text>
</comment>
<dbReference type="RefSeq" id="WP_183900759.1">
    <property type="nucleotide sequence ID" value="NZ_JACIDW010000008.1"/>
</dbReference>
<dbReference type="AlphaFoldDB" id="A0A7W6CRM6"/>
<name>A0A7W6CRM6_9HYPH</name>
<organism evidence="2 3">
    <name type="scientific">Rhizobium metallidurans</name>
    <dbReference type="NCBI Taxonomy" id="1265931"/>
    <lineage>
        <taxon>Bacteria</taxon>
        <taxon>Pseudomonadati</taxon>
        <taxon>Pseudomonadota</taxon>
        <taxon>Alphaproteobacteria</taxon>
        <taxon>Hyphomicrobiales</taxon>
        <taxon>Rhizobiaceae</taxon>
        <taxon>Rhizobium/Agrobacterium group</taxon>
        <taxon>Rhizobium</taxon>
    </lineage>
</organism>
<feature type="transmembrane region" description="Helical" evidence="1">
    <location>
        <begin position="78"/>
        <end position="97"/>
    </location>
</feature>
<gene>
    <name evidence="2" type="ORF">GGQ67_002844</name>
</gene>
<feature type="transmembrane region" description="Helical" evidence="1">
    <location>
        <begin position="126"/>
        <end position="150"/>
    </location>
</feature>
<feature type="transmembrane region" description="Helical" evidence="1">
    <location>
        <begin position="369"/>
        <end position="398"/>
    </location>
</feature>
<keyword evidence="1" id="KW-0812">Transmembrane</keyword>
<sequence length="425" mass="46784">MASKVKAEGDAIDKEPIDYSILAVSVLGVTYNAILAFINHNIMPLTSTAVVASEILILAYSFGYILKKGLYEEDIVPLGYLLATVALTVYVMVINKAGYIDHLRNVLIIFAFTVLGRWSNERTLRLAFKICCLAVLAALLCEIISTPAYVALFHPAEYFQNTRGVPPATYSDSGLFRGALGFEGRFSFGLIDHRSSSIFLEQVSLANFCGVMVIYLVSFANRITLFDRLIFMATIVLILVTNDTRTMLIFTIVSVAGYVIYPLIPKIFSFLMMPAIVMVGFIIHAFKPNARDDDFVGRISGTVRNIIAMDLPATMGLELDKATTFVDSGYVYITYGATIFGLILFWLFVSFYPAGQTPNQKRLCHSLSLFMFLNLMIGSTAIFSMKTAGLGWLLVGFLKFNEGATARIRGSTTQSERTPAGTAVS</sequence>
<keyword evidence="1" id="KW-0472">Membrane</keyword>
<proteinExistence type="predicted"/>
<protein>
    <submittedName>
        <fullName evidence="2">Putative polymerase</fullName>
    </submittedName>
</protein>
<feature type="transmembrane region" description="Helical" evidence="1">
    <location>
        <begin position="21"/>
        <end position="39"/>
    </location>
</feature>
<feature type="transmembrane region" description="Helical" evidence="1">
    <location>
        <begin position="329"/>
        <end position="349"/>
    </location>
</feature>
<evidence type="ECO:0000313" key="2">
    <source>
        <dbReference type="EMBL" id="MBB3965176.1"/>
    </source>
</evidence>
<feature type="transmembrane region" description="Helical" evidence="1">
    <location>
        <begin position="267"/>
        <end position="286"/>
    </location>
</feature>
<keyword evidence="3" id="KW-1185">Reference proteome</keyword>
<feature type="transmembrane region" description="Helical" evidence="1">
    <location>
        <begin position="229"/>
        <end position="261"/>
    </location>
</feature>
<feature type="transmembrane region" description="Helical" evidence="1">
    <location>
        <begin position="45"/>
        <end position="66"/>
    </location>
</feature>
<dbReference type="EMBL" id="JACIDW010000008">
    <property type="protein sequence ID" value="MBB3965176.1"/>
    <property type="molecule type" value="Genomic_DNA"/>
</dbReference>
<dbReference type="Proteomes" id="UP000582090">
    <property type="component" value="Unassembled WGS sequence"/>
</dbReference>
<reference evidence="2 3" key="1">
    <citation type="submission" date="2020-08" db="EMBL/GenBank/DDBJ databases">
        <title>Genomic Encyclopedia of Type Strains, Phase IV (KMG-IV): sequencing the most valuable type-strain genomes for metagenomic binning, comparative biology and taxonomic classification.</title>
        <authorList>
            <person name="Goeker M."/>
        </authorList>
    </citation>
    <scope>NUCLEOTIDE SEQUENCE [LARGE SCALE GENOMIC DNA]</scope>
    <source>
        <strain evidence="2 3">DSM 26575</strain>
    </source>
</reference>
<accession>A0A7W6CRM6</accession>